<evidence type="ECO:0000313" key="4">
    <source>
        <dbReference type="EMBL" id="CUR56808.1"/>
    </source>
</evidence>
<dbReference type="InterPro" id="IPR018313">
    <property type="entry name" value="SBP_3_CS"/>
</dbReference>
<keyword evidence="2" id="KW-0732">Signal</keyword>
<evidence type="ECO:0000259" key="3">
    <source>
        <dbReference type="SMART" id="SM00062"/>
    </source>
</evidence>
<dbReference type="AlphaFoldDB" id="A0A2P2C457"/>
<gene>
    <name evidence="4" type="ORF">NOCA2360067</name>
</gene>
<dbReference type="PANTHER" id="PTHR35936:SF19">
    <property type="entry name" value="AMINO-ACID-BINDING PROTEIN YXEM-RELATED"/>
    <property type="match status" value="1"/>
</dbReference>
<organism evidence="4">
    <name type="scientific">metagenome</name>
    <dbReference type="NCBI Taxonomy" id="256318"/>
    <lineage>
        <taxon>unclassified sequences</taxon>
        <taxon>metagenomes</taxon>
    </lineage>
</organism>
<proteinExistence type="predicted"/>
<dbReference type="Gene3D" id="3.40.190.10">
    <property type="entry name" value="Periplasmic binding protein-like II"/>
    <property type="match status" value="2"/>
</dbReference>
<feature type="domain" description="Solute-binding protein family 3/N-terminal" evidence="3">
    <location>
        <begin position="59"/>
        <end position="297"/>
    </location>
</feature>
<sequence length="315" mass="34167">MIIYERLAMRRLSATLGILLAVLAATAACGDSEPSSPDDAPTSTALTQLLPEEMQSAGEIVFGNSPPYPPFSIIDGDDHSGLDIELGNALAEELGVNARWEFYQWEQIKPALDTQRVDVVISATSDQPTRHEDEWNVDYLKDGPVFLAPAELAKEKGWTRATDLCGETVSYQTGGTQYDDYLKQFNETECEGAGLPALKTLDSVDSSAQFLNIETGRAVALWESVTVLGYRANVMEPGKYVILGMGDDGKQPYFETRLALHLLKPQVEAKDALVAAMEALIENGKYGEILKKYGLDIAALNEVTVNSTPGIGSVS</sequence>
<accession>A0A2P2C457</accession>
<protein>
    <recommendedName>
        <fullName evidence="3">Solute-binding protein family 3/N-terminal domain-containing protein</fullName>
    </recommendedName>
</protein>
<evidence type="ECO:0000256" key="2">
    <source>
        <dbReference type="ARBA" id="ARBA00022729"/>
    </source>
</evidence>
<dbReference type="PROSITE" id="PS01039">
    <property type="entry name" value="SBP_BACTERIAL_3"/>
    <property type="match status" value="1"/>
</dbReference>
<dbReference type="Pfam" id="PF00497">
    <property type="entry name" value="SBP_bac_3"/>
    <property type="match status" value="1"/>
</dbReference>
<dbReference type="PANTHER" id="PTHR35936">
    <property type="entry name" value="MEMBRANE-BOUND LYTIC MUREIN TRANSGLYCOSYLASE F"/>
    <property type="match status" value="1"/>
</dbReference>
<dbReference type="EMBL" id="CZKA01000030">
    <property type="protein sequence ID" value="CUR56808.1"/>
    <property type="molecule type" value="Genomic_DNA"/>
</dbReference>
<name>A0A2P2C457_9ZZZZ</name>
<comment type="subcellular location">
    <subcellularLocation>
        <location evidence="1">Cell envelope</location>
    </subcellularLocation>
</comment>
<reference evidence="4" key="1">
    <citation type="submission" date="2015-08" db="EMBL/GenBank/DDBJ databases">
        <authorList>
            <person name="Babu N.S."/>
            <person name="Beckwith C.J."/>
            <person name="Beseler K.G."/>
            <person name="Brison A."/>
            <person name="Carone J.V."/>
            <person name="Caskin T.P."/>
            <person name="Diamond M."/>
            <person name="Durham M.E."/>
            <person name="Foxe J.M."/>
            <person name="Go M."/>
            <person name="Henderson B.A."/>
            <person name="Jones I.B."/>
            <person name="McGettigan J.A."/>
            <person name="Micheletti S.J."/>
            <person name="Nasrallah M.E."/>
            <person name="Ortiz D."/>
            <person name="Piller C.R."/>
            <person name="Privatt S.R."/>
            <person name="Schneider S.L."/>
            <person name="Sharp S."/>
            <person name="Smith T.C."/>
            <person name="Stanton J.D."/>
            <person name="Ullery H.E."/>
            <person name="Wilson R.J."/>
            <person name="Serrano M.G."/>
            <person name="Buck G."/>
            <person name="Lee V."/>
            <person name="Wang Y."/>
            <person name="Carvalho R."/>
            <person name="Voegtly L."/>
            <person name="Shi R."/>
            <person name="Duckworth R."/>
            <person name="Johnson A."/>
            <person name="Loviza R."/>
            <person name="Walstead R."/>
            <person name="Shah Z."/>
            <person name="Kiflezghi M."/>
            <person name="Wade K."/>
            <person name="Ball S.L."/>
            <person name="Bradley K.W."/>
            <person name="Asai D.J."/>
            <person name="Bowman C.A."/>
            <person name="Russell D.A."/>
            <person name="Pope W.H."/>
            <person name="Jacobs-Sera D."/>
            <person name="Hendrix R.W."/>
            <person name="Hatfull G.F."/>
        </authorList>
    </citation>
    <scope>NUCLEOTIDE SEQUENCE</scope>
</reference>
<dbReference type="SMART" id="SM00062">
    <property type="entry name" value="PBPb"/>
    <property type="match status" value="1"/>
</dbReference>
<dbReference type="GO" id="GO:0030313">
    <property type="term" value="C:cell envelope"/>
    <property type="evidence" value="ECO:0007669"/>
    <property type="project" value="UniProtKB-SubCell"/>
</dbReference>
<evidence type="ECO:0000256" key="1">
    <source>
        <dbReference type="ARBA" id="ARBA00004196"/>
    </source>
</evidence>
<dbReference type="InterPro" id="IPR001638">
    <property type="entry name" value="Solute-binding_3/MltF_N"/>
</dbReference>
<dbReference type="PROSITE" id="PS51257">
    <property type="entry name" value="PROKAR_LIPOPROTEIN"/>
    <property type="match status" value="1"/>
</dbReference>
<dbReference type="SUPFAM" id="SSF53850">
    <property type="entry name" value="Periplasmic binding protein-like II"/>
    <property type="match status" value="1"/>
</dbReference>